<feature type="domain" description="RNA polymerase sigma-70 region 2" evidence="6">
    <location>
        <begin position="24"/>
        <end position="90"/>
    </location>
</feature>
<dbReference type="GO" id="GO:0003677">
    <property type="term" value="F:DNA binding"/>
    <property type="evidence" value="ECO:0007669"/>
    <property type="project" value="UniProtKB-KW"/>
</dbReference>
<evidence type="ECO:0000256" key="5">
    <source>
        <dbReference type="ARBA" id="ARBA00023163"/>
    </source>
</evidence>
<dbReference type="AlphaFoldDB" id="A0A1E8FE31"/>
<keyword evidence="5" id="KW-0804">Transcription</keyword>
<dbReference type="STRING" id="1856405.BFC17_19970"/>
<keyword evidence="3" id="KW-0731">Sigma factor</keyword>
<dbReference type="InterPro" id="IPR039425">
    <property type="entry name" value="RNA_pol_sigma-70-like"/>
</dbReference>
<dbReference type="PANTHER" id="PTHR43133:SF8">
    <property type="entry name" value="RNA POLYMERASE SIGMA FACTOR HI_1459-RELATED"/>
    <property type="match status" value="1"/>
</dbReference>
<sequence length="180" mass="20919">MFEKRDEQLIEQALKGNKKAWFALIKRYETGIYQYGIRMTGSTHDAADLMQDIFIAVFKSLSNFRGDGSFKAWLYRIAHFRCIEFYRRKRPDTNLDEDQELSCERPGPEHTLITDITSQSLTHAMQRLPLTQRAVIELKFFGQFTFDEIAEQLGISSNTVKSRLYSALSKLKLDLEVEHG</sequence>
<dbReference type="PANTHER" id="PTHR43133">
    <property type="entry name" value="RNA POLYMERASE ECF-TYPE SIGMA FACTO"/>
    <property type="match status" value="1"/>
</dbReference>
<evidence type="ECO:0000256" key="4">
    <source>
        <dbReference type="ARBA" id="ARBA00023125"/>
    </source>
</evidence>
<name>A0A1E8FE31_9ALTE</name>
<keyword evidence="2" id="KW-0805">Transcription regulation</keyword>
<evidence type="ECO:0000259" key="7">
    <source>
        <dbReference type="Pfam" id="PF08281"/>
    </source>
</evidence>
<evidence type="ECO:0000313" key="9">
    <source>
        <dbReference type="Proteomes" id="UP000176037"/>
    </source>
</evidence>
<dbReference type="SUPFAM" id="SSF88946">
    <property type="entry name" value="Sigma2 domain of RNA polymerase sigma factors"/>
    <property type="match status" value="1"/>
</dbReference>
<dbReference type="Pfam" id="PF04542">
    <property type="entry name" value="Sigma70_r2"/>
    <property type="match status" value="1"/>
</dbReference>
<dbReference type="CDD" id="cd06171">
    <property type="entry name" value="Sigma70_r4"/>
    <property type="match status" value="1"/>
</dbReference>
<dbReference type="Pfam" id="PF08281">
    <property type="entry name" value="Sigma70_r4_2"/>
    <property type="match status" value="1"/>
</dbReference>
<dbReference type="InterPro" id="IPR036388">
    <property type="entry name" value="WH-like_DNA-bd_sf"/>
</dbReference>
<evidence type="ECO:0000259" key="6">
    <source>
        <dbReference type="Pfam" id="PF04542"/>
    </source>
</evidence>
<dbReference type="GO" id="GO:0006352">
    <property type="term" value="P:DNA-templated transcription initiation"/>
    <property type="evidence" value="ECO:0007669"/>
    <property type="project" value="InterPro"/>
</dbReference>
<dbReference type="InterPro" id="IPR013249">
    <property type="entry name" value="RNA_pol_sigma70_r4_t2"/>
</dbReference>
<evidence type="ECO:0000313" key="8">
    <source>
        <dbReference type="EMBL" id="OFI33848.1"/>
    </source>
</evidence>
<dbReference type="InterPro" id="IPR013325">
    <property type="entry name" value="RNA_pol_sigma_r2"/>
</dbReference>
<keyword evidence="4" id="KW-0238">DNA-binding</keyword>
<dbReference type="Gene3D" id="1.10.10.10">
    <property type="entry name" value="Winged helix-like DNA-binding domain superfamily/Winged helix DNA-binding domain"/>
    <property type="match status" value="1"/>
</dbReference>
<organism evidence="8 9">
    <name type="scientific">Alteromonas lipolytica</name>
    <dbReference type="NCBI Taxonomy" id="1856405"/>
    <lineage>
        <taxon>Bacteria</taxon>
        <taxon>Pseudomonadati</taxon>
        <taxon>Pseudomonadota</taxon>
        <taxon>Gammaproteobacteria</taxon>
        <taxon>Alteromonadales</taxon>
        <taxon>Alteromonadaceae</taxon>
        <taxon>Alteromonas/Salinimonas group</taxon>
        <taxon>Alteromonas</taxon>
    </lineage>
</organism>
<dbReference type="RefSeq" id="WP_070176775.1">
    <property type="nucleotide sequence ID" value="NZ_BMJR01000003.1"/>
</dbReference>
<dbReference type="Proteomes" id="UP000176037">
    <property type="component" value="Unassembled WGS sequence"/>
</dbReference>
<dbReference type="InterPro" id="IPR014284">
    <property type="entry name" value="RNA_pol_sigma-70_dom"/>
</dbReference>
<dbReference type="NCBIfam" id="TIGR02937">
    <property type="entry name" value="sigma70-ECF"/>
    <property type="match status" value="1"/>
</dbReference>
<keyword evidence="9" id="KW-1185">Reference proteome</keyword>
<proteinExistence type="inferred from homology"/>
<accession>A0A1E8FE31</accession>
<evidence type="ECO:0000256" key="3">
    <source>
        <dbReference type="ARBA" id="ARBA00023082"/>
    </source>
</evidence>
<comment type="caution">
    <text evidence="8">The sequence shown here is derived from an EMBL/GenBank/DDBJ whole genome shotgun (WGS) entry which is preliminary data.</text>
</comment>
<protein>
    <submittedName>
        <fullName evidence="8">RNA polymerase subunit sigma-70</fullName>
    </submittedName>
</protein>
<feature type="domain" description="RNA polymerase sigma factor 70 region 4 type 2" evidence="7">
    <location>
        <begin position="119"/>
        <end position="171"/>
    </location>
</feature>
<comment type="similarity">
    <text evidence="1">Belongs to the sigma-70 factor family. ECF subfamily.</text>
</comment>
<gene>
    <name evidence="8" type="ORF">BFC17_19970</name>
</gene>
<dbReference type="GO" id="GO:0016987">
    <property type="term" value="F:sigma factor activity"/>
    <property type="evidence" value="ECO:0007669"/>
    <property type="project" value="UniProtKB-KW"/>
</dbReference>
<dbReference type="OrthoDB" id="9784272at2"/>
<evidence type="ECO:0000256" key="1">
    <source>
        <dbReference type="ARBA" id="ARBA00010641"/>
    </source>
</evidence>
<dbReference type="InterPro" id="IPR013324">
    <property type="entry name" value="RNA_pol_sigma_r3/r4-like"/>
</dbReference>
<reference evidence="8 9" key="1">
    <citation type="submission" date="2016-09" db="EMBL/GenBank/DDBJ databases">
        <title>Alteromonas lipolytica, a new species isolated from sea water.</title>
        <authorList>
            <person name="Wu Y.-H."/>
            <person name="Cheng H."/>
            <person name="Xu X.-W."/>
        </authorList>
    </citation>
    <scope>NUCLEOTIDE SEQUENCE [LARGE SCALE GENOMIC DNA]</scope>
    <source>
        <strain evidence="8 9">JW12</strain>
    </source>
</reference>
<dbReference type="InterPro" id="IPR007627">
    <property type="entry name" value="RNA_pol_sigma70_r2"/>
</dbReference>
<dbReference type="SUPFAM" id="SSF88659">
    <property type="entry name" value="Sigma3 and sigma4 domains of RNA polymerase sigma factors"/>
    <property type="match status" value="1"/>
</dbReference>
<dbReference type="Gene3D" id="1.10.1740.10">
    <property type="match status" value="1"/>
</dbReference>
<dbReference type="EMBL" id="MJIC01000014">
    <property type="protein sequence ID" value="OFI33848.1"/>
    <property type="molecule type" value="Genomic_DNA"/>
</dbReference>
<evidence type="ECO:0000256" key="2">
    <source>
        <dbReference type="ARBA" id="ARBA00023015"/>
    </source>
</evidence>